<dbReference type="Pfam" id="PF17851">
    <property type="entry name" value="GH43_C2"/>
    <property type="match status" value="1"/>
</dbReference>
<organism evidence="5 6">
    <name type="scientific">Rahnella perminowiae</name>
    <dbReference type="NCBI Taxonomy" id="2816244"/>
    <lineage>
        <taxon>Bacteria</taxon>
        <taxon>Pseudomonadati</taxon>
        <taxon>Pseudomonadota</taxon>
        <taxon>Gammaproteobacteria</taxon>
        <taxon>Enterobacterales</taxon>
        <taxon>Yersiniaceae</taxon>
        <taxon>Rahnella</taxon>
    </lineage>
</organism>
<dbReference type="GO" id="GO:0016787">
    <property type="term" value="F:hydrolase activity"/>
    <property type="evidence" value="ECO:0007669"/>
    <property type="project" value="UniProtKB-KW"/>
</dbReference>
<dbReference type="PANTHER" id="PTHR42812">
    <property type="entry name" value="BETA-XYLOSIDASE"/>
    <property type="match status" value="1"/>
</dbReference>
<accession>A0ABS6KYJ2</accession>
<proteinExistence type="inferred from homology"/>
<dbReference type="CDD" id="cd09001">
    <property type="entry name" value="GH43_FsAxh1-like"/>
    <property type="match status" value="1"/>
</dbReference>
<gene>
    <name evidence="5" type="ORF">J1786_07555</name>
</gene>
<evidence type="ECO:0000313" key="5">
    <source>
        <dbReference type="EMBL" id="MBU9834668.1"/>
    </source>
</evidence>
<comment type="caution">
    <text evidence="5">The sequence shown here is derived from an EMBL/GenBank/DDBJ whole genome shotgun (WGS) entry which is preliminary data.</text>
</comment>
<dbReference type="RefSeq" id="WP_217138029.1">
    <property type="nucleotide sequence ID" value="NZ_JAFMOU010000064.1"/>
</dbReference>
<protein>
    <submittedName>
        <fullName evidence="5">Glycoside hydrolase 43 family protein</fullName>
    </submittedName>
</protein>
<name>A0ABS6KYJ2_9GAMM</name>
<dbReference type="Pfam" id="PF04616">
    <property type="entry name" value="Glyco_hydro_43"/>
    <property type="match status" value="1"/>
</dbReference>
<feature type="domain" description="Beta-xylosidase C-terminal Concanavalin A-like" evidence="4">
    <location>
        <begin position="308"/>
        <end position="488"/>
    </location>
</feature>
<keyword evidence="6" id="KW-1185">Reference proteome</keyword>
<evidence type="ECO:0000256" key="2">
    <source>
        <dbReference type="ARBA" id="ARBA00023295"/>
    </source>
</evidence>
<dbReference type="Proteomes" id="UP000699865">
    <property type="component" value="Unassembled WGS sequence"/>
</dbReference>
<dbReference type="InterPro" id="IPR006710">
    <property type="entry name" value="Glyco_hydro_43"/>
</dbReference>
<keyword evidence="1 3" id="KW-0378">Hydrolase</keyword>
<dbReference type="EMBL" id="JAFMOU010000064">
    <property type="protein sequence ID" value="MBU9834668.1"/>
    <property type="molecule type" value="Genomic_DNA"/>
</dbReference>
<evidence type="ECO:0000256" key="1">
    <source>
        <dbReference type="ARBA" id="ARBA00022801"/>
    </source>
</evidence>
<comment type="similarity">
    <text evidence="3">Belongs to the glycosyl hydrolase 43 family.</text>
</comment>
<evidence type="ECO:0000259" key="4">
    <source>
        <dbReference type="Pfam" id="PF17851"/>
    </source>
</evidence>
<sequence>MPLLYQNPIIHADYADPDVIRTGDNFWMVASSFNQVPGLPLLHSRDLIHWQIVNYIVKRLPSPEYDCPQPGKGIWAPSIRFHNGLFWVFYSLPDEGIFVTHTDDPLGDWSEPRCIKAAPGWIDPCPFWDDDGRAWLLNAFAFSRSGIKNKLQLTEMAPDASRLLEEGRIIFDGTPSHPTLEGPKLYKRNNEYWIFAPAGGVKRGWQTAMRANSLTGPWLCRDILHQGNSAINGPHQGAWVELENGESWFFHFQDKGVYGRITHLQPLRWAEDGWPCAGEKQDAYGAGQPVQVHPLPALPLSPCQLQTSDDFADGNPGLQWQWQANPKSHWFTSGRQGLYLRCVPVKSETSVYHLPNLLLQKFPAEQFHVTASLDLSLCRDNDEGGLIIYGQRFAALVVNQSEGKRYLVYRHGWINDRGELDEALLDVVEMTNQQHIRLGYDVGYDGLVRFKWHLPDGVWQPVGPRFSAGAGKWIGARMGLYARGNVAGTGGTLICTSYNISEI</sequence>
<dbReference type="PANTHER" id="PTHR42812:SF12">
    <property type="entry name" value="BETA-XYLOSIDASE-RELATED"/>
    <property type="match status" value="1"/>
</dbReference>
<dbReference type="InterPro" id="IPR051795">
    <property type="entry name" value="Glycosyl_Hydrlase_43"/>
</dbReference>
<keyword evidence="2 3" id="KW-0326">Glycosidase</keyword>
<dbReference type="InterPro" id="IPR041542">
    <property type="entry name" value="GH43_C2"/>
</dbReference>
<evidence type="ECO:0000313" key="6">
    <source>
        <dbReference type="Proteomes" id="UP000699865"/>
    </source>
</evidence>
<reference evidence="5 6" key="1">
    <citation type="submission" date="2021-03" db="EMBL/GenBank/DDBJ databases">
        <title>Five novel Rahnella species.</title>
        <authorList>
            <person name="Brady C."/>
            <person name="Asselin J."/>
            <person name="Beer S."/>
            <person name="Bruberg M.B."/>
            <person name="Crampton B."/>
            <person name="Venter S."/>
            <person name="Arnold D."/>
            <person name="Denman S."/>
        </authorList>
    </citation>
    <scope>NUCLEOTIDE SEQUENCE [LARGE SCALE GENOMIC DNA]</scope>
    <source>
        <strain evidence="5 6">L72c</strain>
    </source>
</reference>
<evidence type="ECO:0000256" key="3">
    <source>
        <dbReference type="RuleBase" id="RU361187"/>
    </source>
</evidence>